<dbReference type="EMBL" id="BNEE01000006">
    <property type="protein sequence ID" value="GHI90053.1"/>
    <property type="molecule type" value="Genomic_DNA"/>
</dbReference>
<evidence type="ECO:0000256" key="5">
    <source>
        <dbReference type="PROSITE-ProRule" id="PRU10141"/>
    </source>
</evidence>
<keyword evidence="4 5" id="KW-0067">ATP-binding</keyword>
<dbReference type="Pfam" id="PF00069">
    <property type="entry name" value="Pkinase"/>
    <property type="match status" value="1"/>
</dbReference>
<dbReference type="InterPro" id="IPR017441">
    <property type="entry name" value="Protein_kinase_ATP_BS"/>
</dbReference>
<evidence type="ECO:0000256" key="3">
    <source>
        <dbReference type="ARBA" id="ARBA00022777"/>
    </source>
</evidence>
<dbReference type="Gene3D" id="1.10.510.10">
    <property type="entry name" value="Transferase(Phosphotransferase) domain 1"/>
    <property type="match status" value="1"/>
</dbReference>
<dbReference type="PROSITE" id="PS50011">
    <property type="entry name" value="PROTEIN_KINASE_DOM"/>
    <property type="match status" value="1"/>
</dbReference>
<dbReference type="PANTHER" id="PTHR43289:SF34">
    <property type="entry name" value="SERINE_THREONINE-PROTEIN KINASE YBDM-RELATED"/>
    <property type="match status" value="1"/>
</dbReference>
<dbReference type="AlphaFoldDB" id="A0A919HBI6"/>
<keyword evidence="3" id="KW-0418">Kinase</keyword>
<comment type="caution">
    <text evidence="8">The sequence shown here is derived from an EMBL/GenBank/DDBJ whole genome shotgun (WGS) entry which is preliminary data.</text>
</comment>
<dbReference type="InterPro" id="IPR008271">
    <property type="entry name" value="Ser/Thr_kinase_AS"/>
</dbReference>
<dbReference type="InterPro" id="IPR011009">
    <property type="entry name" value="Kinase-like_dom_sf"/>
</dbReference>
<proteinExistence type="predicted"/>
<dbReference type="CDD" id="cd14014">
    <property type="entry name" value="STKc_PknB_like"/>
    <property type="match status" value="1"/>
</dbReference>
<keyword evidence="9" id="KW-1185">Reference proteome</keyword>
<name>A0A919HBI6_9ACTN</name>
<sequence length="654" mass="67742">MSTVGPAGRVRPALPGDPARIGPYRIIGRLGAGGMGTVHAALDAGGQRVAVKVIRTAQAENPEFRARFRREVQLSARVTGPCLVPLLAADPDAPAPWLATAYAPGPTLDQHLAVHGPLAGGNLYAFAAGTAQALAAIHRAGVVHRDVKPQNVILSPAGPRVLDFGIAHAADGTSVTRTGVMTGTPGWISPEHYRTGTAGPPGDMFAWGALVSYAATGRLPFGTGAPDVVAFRVMSGEADLDGVPGPLLTLLVRALAKEPEGRLTSEDAAGQCTALLASQTTQLLTSTPTTAGDPVAAQWDLPALDDPAWQGPPVRPRRRPLLTVGIGAALVGALAGGLLALSPETRQERAGHSAPPPAPTGTGRATAAPPSAPPSGTQAGAGTGASPAADDSPSIATWRQARAAQTPAENDAGPSMGTGPWLDPVAHPDQDRALTFHRPRGEVYVALSGQELDQGAVHDIAELACLGLRDLSTAYPDLPYRTYVVVDTEREGGPAVVWSDDFRANPSCSTSLTDRAAAPGEGRAADWYPGSAGMLTAVIPSRDPDQIRVAHRIATTIITSWNGGAGHDRIGHDTMSVGFDPGSRTMYVWATEPRWDAATRGAWAREAAAHACTGLTAEAGRSADWPFTRYAVLVRDTAGTDEYLRWATVGTCPD</sequence>
<dbReference type="OrthoDB" id="9762169at2"/>
<dbReference type="RefSeq" id="WP_051902678.1">
    <property type="nucleotide sequence ID" value="NZ_BNEE01000006.1"/>
</dbReference>
<organism evidence="8 9">
    <name type="scientific">Streptomyces xanthophaeus</name>
    <dbReference type="NCBI Taxonomy" id="67385"/>
    <lineage>
        <taxon>Bacteria</taxon>
        <taxon>Bacillati</taxon>
        <taxon>Actinomycetota</taxon>
        <taxon>Actinomycetes</taxon>
        <taxon>Kitasatosporales</taxon>
        <taxon>Streptomycetaceae</taxon>
        <taxon>Streptomyces</taxon>
    </lineage>
</organism>
<evidence type="ECO:0000313" key="8">
    <source>
        <dbReference type="EMBL" id="GHI90053.1"/>
    </source>
</evidence>
<keyword evidence="2 5" id="KW-0547">Nucleotide-binding</keyword>
<dbReference type="PROSITE" id="PS00108">
    <property type="entry name" value="PROTEIN_KINASE_ST"/>
    <property type="match status" value="1"/>
</dbReference>
<dbReference type="PROSITE" id="PS00107">
    <property type="entry name" value="PROTEIN_KINASE_ATP"/>
    <property type="match status" value="1"/>
</dbReference>
<evidence type="ECO:0000259" key="7">
    <source>
        <dbReference type="PROSITE" id="PS50011"/>
    </source>
</evidence>
<accession>A0A919HBI6</accession>
<dbReference type="GO" id="GO:0005524">
    <property type="term" value="F:ATP binding"/>
    <property type="evidence" value="ECO:0007669"/>
    <property type="project" value="UniProtKB-UniRule"/>
</dbReference>
<evidence type="ECO:0000256" key="4">
    <source>
        <dbReference type="ARBA" id="ARBA00022840"/>
    </source>
</evidence>
<evidence type="ECO:0000256" key="2">
    <source>
        <dbReference type="ARBA" id="ARBA00022741"/>
    </source>
</evidence>
<dbReference type="PANTHER" id="PTHR43289">
    <property type="entry name" value="MITOGEN-ACTIVATED PROTEIN KINASE KINASE KINASE 20-RELATED"/>
    <property type="match status" value="1"/>
</dbReference>
<dbReference type="SUPFAM" id="SSF56112">
    <property type="entry name" value="Protein kinase-like (PK-like)"/>
    <property type="match status" value="1"/>
</dbReference>
<dbReference type="GO" id="GO:0004674">
    <property type="term" value="F:protein serine/threonine kinase activity"/>
    <property type="evidence" value="ECO:0007669"/>
    <property type="project" value="TreeGrafter"/>
</dbReference>
<reference evidence="8" key="1">
    <citation type="submission" date="2020-09" db="EMBL/GenBank/DDBJ databases">
        <title>Whole genome shotgun sequence of Streptomyces xanthophaeus NBRC 12829.</title>
        <authorList>
            <person name="Komaki H."/>
            <person name="Tamura T."/>
        </authorList>
    </citation>
    <scope>NUCLEOTIDE SEQUENCE</scope>
    <source>
        <strain evidence="8">NBRC 12829</strain>
    </source>
</reference>
<dbReference type="Proteomes" id="UP000600026">
    <property type="component" value="Unassembled WGS sequence"/>
</dbReference>
<evidence type="ECO:0000256" key="1">
    <source>
        <dbReference type="ARBA" id="ARBA00022679"/>
    </source>
</evidence>
<feature type="binding site" evidence="5">
    <location>
        <position position="52"/>
    </location>
    <ligand>
        <name>ATP</name>
        <dbReference type="ChEBI" id="CHEBI:30616"/>
    </ligand>
</feature>
<protein>
    <recommendedName>
        <fullName evidence="7">Protein kinase domain-containing protein</fullName>
    </recommendedName>
</protein>
<dbReference type="Gene3D" id="3.30.200.20">
    <property type="entry name" value="Phosphorylase Kinase, domain 1"/>
    <property type="match status" value="1"/>
</dbReference>
<feature type="domain" description="Protein kinase" evidence="7">
    <location>
        <begin position="24"/>
        <end position="276"/>
    </location>
</feature>
<feature type="compositionally biased region" description="Low complexity" evidence="6">
    <location>
        <begin position="360"/>
        <end position="394"/>
    </location>
</feature>
<evidence type="ECO:0000313" key="9">
    <source>
        <dbReference type="Proteomes" id="UP000600026"/>
    </source>
</evidence>
<keyword evidence="1" id="KW-0808">Transferase</keyword>
<gene>
    <name evidence="8" type="ORF">Sxan_74170</name>
</gene>
<evidence type="ECO:0000256" key="6">
    <source>
        <dbReference type="SAM" id="MobiDB-lite"/>
    </source>
</evidence>
<dbReference type="SMART" id="SM00220">
    <property type="entry name" value="S_TKc"/>
    <property type="match status" value="1"/>
</dbReference>
<feature type="region of interest" description="Disordered" evidence="6">
    <location>
        <begin position="345"/>
        <end position="428"/>
    </location>
</feature>
<dbReference type="InterPro" id="IPR000719">
    <property type="entry name" value="Prot_kinase_dom"/>
</dbReference>